<name>F4QBS5_CACFS</name>
<dbReference type="Proteomes" id="UP000007797">
    <property type="component" value="Unassembled WGS sequence"/>
</dbReference>
<feature type="compositionally biased region" description="Low complexity" evidence="1">
    <location>
        <begin position="62"/>
        <end position="83"/>
    </location>
</feature>
<dbReference type="AlphaFoldDB" id="F4QBS5"/>
<reference evidence="3" key="1">
    <citation type="journal article" date="2011" name="Genome Res.">
        <title>Phylogeny-wide analysis of social amoeba genomes highlights ancient origins for complex intercellular communication.</title>
        <authorList>
            <person name="Heidel A.J."/>
            <person name="Lawal H.M."/>
            <person name="Felder M."/>
            <person name="Schilde C."/>
            <person name="Helps N.R."/>
            <person name="Tunggal B."/>
            <person name="Rivero F."/>
            <person name="John U."/>
            <person name="Schleicher M."/>
            <person name="Eichinger L."/>
            <person name="Platzer M."/>
            <person name="Noegel A.A."/>
            <person name="Schaap P."/>
            <person name="Gloeckner G."/>
        </authorList>
    </citation>
    <scope>NUCLEOTIDE SEQUENCE [LARGE SCALE GENOMIC DNA]</scope>
    <source>
        <strain evidence="3">SH3</strain>
    </source>
</reference>
<feature type="compositionally biased region" description="Low complexity" evidence="1">
    <location>
        <begin position="91"/>
        <end position="104"/>
    </location>
</feature>
<dbReference type="GeneID" id="14866675"/>
<gene>
    <name evidence="2" type="ORF">DFA_10921</name>
</gene>
<keyword evidence="3" id="KW-1185">Reference proteome</keyword>
<dbReference type="EMBL" id="GL883028">
    <property type="protein sequence ID" value="EGG14663.1"/>
    <property type="molecule type" value="Genomic_DNA"/>
</dbReference>
<feature type="region of interest" description="Disordered" evidence="1">
    <location>
        <begin position="62"/>
        <end position="104"/>
    </location>
</feature>
<dbReference type="RefSeq" id="XP_004351171.1">
    <property type="nucleotide sequence ID" value="XM_004351119.1"/>
</dbReference>
<organism evidence="2 3">
    <name type="scientific">Cavenderia fasciculata</name>
    <name type="common">Slime mold</name>
    <name type="synonym">Dictyostelium fasciculatum</name>
    <dbReference type="NCBI Taxonomy" id="261658"/>
    <lineage>
        <taxon>Eukaryota</taxon>
        <taxon>Amoebozoa</taxon>
        <taxon>Evosea</taxon>
        <taxon>Eumycetozoa</taxon>
        <taxon>Dictyostelia</taxon>
        <taxon>Acytosteliales</taxon>
        <taxon>Cavenderiaceae</taxon>
        <taxon>Cavenderia</taxon>
    </lineage>
</organism>
<accession>F4QBS5</accession>
<protein>
    <submittedName>
        <fullName evidence="2">Uncharacterized protein</fullName>
    </submittedName>
</protein>
<dbReference type="KEGG" id="dfa:DFA_10921"/>
<proteinExistence type="predicted"/>
<evidence type="ECO:0000313" key="3">
    <source>
        <dbReference type="Proteomes" id="UP000007797"/>
    </source>
</evidence>
<evidence type="ECO:0000313" key="2">
    <source>
        <dbReference type="EMBL" id="EGG14663.1"/>
    </source>
</evidence>
<evidence type="ECO:0000256" key="1">
    <source>
        <dbReference type="SAM" id="MobiDB-lite"/>
    </source>
</evidence>
<sequence length="238" mass="26437">MGVLFCFGLCLGLSLLDYQKKNQAHIGGSSSSSITYYSSADSYQCVRSNSYSSYTTQSIASNTSTLKSPSSTTSTTSSSSINNNKKKRGGININSQNNQNNQNNQNINKLTISQKHLTDATKEELSTDPSPSSLDEKTGVSSHYAYLSDQHFRDLYLFQDGITINAKKLCFDIDHSGNFQGPTALRRLGRWIGSLPYFDQSCFLYILKTLADKKAYQFFQDLERGLSTLAHSTTPKRH</sequence>
<feature type="region of interest" description="Disordered" evidence="1">
    <location>
        <begin position="119"/>
        <end position="138"/>
    </location>
</feature>